<dbReference type="Proteomes" id="UP001163846">
    <property type="component" value="Unassembled WGS sequence"/>
</dbReference>
<gene>
    <name evidence="1" type="ORF">F5878DRAFT_302012</name>
</gene>
<evidence type="ECO:0000313" key="2">
    <source>
        <dbReference type="Proteomes" id="UP001163846"/>
    </source>
</evidence>
<dbReference type="AlphaFoldDB" id="A0AA38PI00"/>
<accession>A0AA38PI00</accession>
<evidence type="ECO:0000313" key="1">
    <source>
        <dbReference type="EMBL" id="KAJ3843292.1"/>
    </source>
</evidence>
<keyword evidence="2" id="KW-1185">Reference proteome</keyword>
<protein>
    <submittedName>
        <fullName evidence="1">Uncharacterized protein</fullName>
    </submittedName>
</protein>
<proteinExistence type="predicted"/>
<comment type="caution">
    <text evidence="1">The sequence shown here is derived from an EMBL/GenBank/DDBJ whole genome shotgun (WGS) entry which is preliminary data.</text>
</comment>
<sequence length="199" mass="22323">MLPAFTKIYHGFLIDGLALTVHQVSIRGGRLLPIRCSLAKHCSQSVGHCFAEFGAYLKLRPHLVGSSHLPVFIHNGRRTVSFFEDDPSRGLGFAVFTAISCCSSRNRLETFGLLLLINGCILLGFPDNPHVDQGFDFGFSFFACCFCLDLESLGQLQNLVLMFQHDCIRAWNPPRWRRGYNYRVSVCVCDCAINTRDSV</sequence>
<dbReference type="EMBL" id="MU805980">
    <property type="protein sequence ID" value="KAJ3843292.1"/>
    <property type="molecule type" value="Genomic_DNA"/>
</dbReference>
<reference evidence="1" key="1">
    <citation type="submission" date="2022-08" db="EMBL/GenBank/DDBJ databases">
        <authorList>
            <consortium name="DOE Joint Genome Institute"/>
            <person name="Min B."/>
            <person name="Riley R."/>
            <person name="Sierra-Patev S."/>
            <person name="Naranjo-Ortiz M."/>
            <person name="Looney B."/>
            <person name="Konkel Z."/>
            <person name="Slot J.C."/>
            <person name="Sakamoto Y."/>
            <person name="Steenwyk J.L."/>
            <person name="Rokas A."/>
            <person name="Carro J."/>
            <person name="Camarero S."/>
            <person name="Ferreira P."/>
            <person name="Molpeceres G."/>
            <person name="Ruiz-Duenas F.J."/>
            <person name="Serrano A."/>
            <person name="Henrissat B."/>
            <person name="Drula E."/>
            <person name="Hughes K.W."/>
            <person name="Mata J.L."/>
            <person name="Ishikawa N.K."/>
            <person name="Vargas-Isla R."/>
            <person name="Ushijima S."/>
            <person name="Smith C.A."/>
            <person name="Ahrendt S."/>
            <person name="Andreopoulos W."/>
            <person name="He G."/>
            <person name="Labutti K."/>
            <person name="Lipzen A."/>
            <person name="Ng V."/>
            <person name="Sandor L."/>
            <person name="Barry K."/>
            <person name="Martinez A.T."/>
            <person name="Xiao Y."/>
            <person name="Gibbons J.G."/>
            <person name="Terashima K."/>
            <person name="Hibbett D.S."/>
            <person name="Grigoriev I.V."/>
        </authorList>
    </citation>
    <scope>NUCLEOTIDE SEQUENCE</scope>
    <source>
        <strain evidence="1">TFB9207</strain>
    </source>
</reference>
<organism evidence="1 2">
    <name type="scientific">Lentinula raphanica</name>
    <dbReference type="NCBI Taxonomy" id="153919"/>
    <lineage>
        <taxon>Eukaryota</taxon>
        <taxon>Fungi</taxon>
        <taxon>Dikarya</taxon>
        <taxon>Basidiomycota</taxon>
        <taxon>Agaricomycotina</taxon>
        <taxon>Agaricomycetes</taxon>
        <taxon>Agaricomycetidae</taxon>
        <taxon>Agaricales</taxon>
        <taxon>Marasmiineae</taxon>
        <taxon>Omphalotaceae</taxon>
        <taxon>Lentinula</taxon>
    </lineage>
</organism>
<name>A0AA38PI00_9AGAR</name>